<gene>
    <name evidence="2" type="ORF">EOW66_13480</name>
</gene>
<evidence type="ECO:0000259" key="1">
    <source>
        <dbReference type="Pfam" id="PF13403"/>
    </source>
</evidence>
<dbReference type="InterPro" id="IPR036844">
    <property type="entry name" value="Hint_dom_sf"/>
</dbReference>
<name>A0A3S3M8W3_9RHOB</name>
<evidence type="ECO:0000313" key="3">
    <source>
        <dbReference type="Proteomes" id="UP000288071"/>
    </source>
</evidence>
<evidence type="ECO:0000313" key="2">
    <source>
        <dbReference type="EMBL" id="RWR51277.1"/>
    </source>
</evidence>
<dbReference type="Proteomes" id="UP000288071">
    <property type="component" value="Unassembled WGS sequence"/>
</dbReference>
<dbReference type="EMBL" id="SAVA01000007">
    <property type="protein sequence ID" value="RWR51277.1"/>
    <property type="molecule type" value="Genomic_DNA"/>
</dbReference>
<dbReference type="Pfam" id="PF13403">
    <property type="entry name" value="Hint_2"/>
    <property type="match status" value="1"/>
</dbReference>
<dbReference type="NCBIfam" id="NF038133">
    <property type="entry name" value="choice_anch_L"/>
    <property type="match status" value="1"/>
</dbReference>
<dbReference type="CDD" id="cd00081">
    <property type="entry name" value="Hint"/>
    <property type="match status" value="1"/>
</dbReference>
<dbReference type="SUPFAM" id="SSF51294">
    <property type="entry name" value="Hedgehog/intein (Hint) domain"/>
    <property type="match status" value="1"/>
</dbReference>
<sequence>MARAAELGYNTSATAMQMAQTIFGDGVTVVDASYTGAKNSSAIYTKGDSISPEATPSDTGVILSTGNAADFTNSGGWFSSDPNTATNTSTNTTGIDNNAGFNALAGTRTYDAAWLDVDFVPTGDLMTISFTFASDEYPEYVNSIYNDVVGVWVNGAPVEVNLSTAATSVNNVNGANNENLYISNTNDAYNTEMDGFTVTMTLTFPVNVGALNSIRIGIADAGDANYDSNLLIAGDSIQTMLVAVDDETTVEPGGDKTIDVLGNDVNRTAGTLTITEINGVAVQPGDTVQLASGESVTLNADGTLTVHADPEEETVNFTYEATSSDGHTDVGLVTLHVVPCFVAGSRVATPAGPRAVETLMPGDLVLTKDAGPQPLRWIGRRTVPAEGRFAPIRFETGAHGATRPLLVSPQHRVLVRDPAAELLFGEAEVLVAAKDLVDGRAVQVVEGGTVEYVHLLLDRHHIVFADGIASESFLPGPQVMGAMDAAVQAEICALFPELDPETGAGYGPAARRSLRAYEARLLYRRAA</sequence>
<proteinExistence type="predicted"/>
<protein>
    <submittedName>
        <fullName evidence="2">Hint domain-containing protein</fullName>
    </submittedName>
</protein>
<dbReference type="RefSeq" id="WP_128156843.1">
    <property type="nucleotide sequence ID" value="NZ_JBHSOM010000030.1"/>
</dbReference>
<comment type="caution">
    <text evidence="2">The sequence shown here is derived from an EMBL/GenBank/DDBJ whole genome shotgun (WGS) entry which is preliminary data.</text>
</comment>
<feature type="domain" description="Hedgehog/Intein (Hint)" evidence="1">
    <location>
        <begin position="339"/>
        <end position="476"/>
    </location>
</feature>
<organism evidence="2 3">
    <name type="scientific">Paenirhodobacter huangdaonensis</name>
    <dbReference type="NCBI Taxonomy" id="2501515"/>
    <lineage>
        <taxon>Bacteria</taxon>
        <taxon>Pseudomonadati</taxon>
        <taxon>Pseudomonadota</taxon>
        <taxon>Alphaproteobacteria</taxon>
        <taxon>Rhodobacterales</taxon>
        <taxon>Rhodobacter group</taxon>
        <taxon>Paenirhodobacter</taxon>
    </lineage>
</organism>
<accession>A0A3S3M8W3</accession>
<dbReference type="AlphaFoldDB" id="A0A3S3M8W3"/>
<dbReference type="Pfam" id="PF17963">
    <property type="entry name" value="Big_9"/>
    <property type="match status" value="1"/>
</dbReference>
<reference evidence="2" key="2">
    <citation type="submission" date="2019-01" db="EMBL/GenBank/DDBJ databases">
        <authorList>
            <person name="Li Y."/>
        </authorList>
    </citation>
    <scope>NUCLEOTIDE SEQUENCE [LARGE SCALE GENOMIC DNA]</scope>
    <source>
        <strain evidence="2">CGMCC 1.12963</strain>
    </source>
</reference>
<dbReference type="InterPro" id="IPR028992">
    <property type="entry name" value="Hedgehog/Intein_dom"/>
</dbReference>
<dbReference type="InterPro" id="IPR049804">
    <property type="entry name" value="Choice_anch_L"/>
</dbReference>
<reference evidence="2" key="1">
    <citation type="submission" date="2019-01" db="EMBL/GenBank/DDBJ databases">
        <title>Sinorhodobacter populi sp. nov. isolated from the symptomatic bark tissue of Populus euramericana canker.</title>
        <authorList>
            <person name="Xu G."/>
        </authorList>
    </citation>
    <scope>NUCLEOTIDE SEQUENCE [LARGE SCALE GENOMIC DNA]</scope>
    <source>
        <strain evidence="2">CGMCC 1.12963</strain>
    </source>
</reference>
<dbReference type="Gene3D" id="2.170.16.10">
    <property type="entry name" value="Hedgehog/Intein (Hint) domain"/>
    <property type="match status" value="1"/>
</dbReference>
<keyword evidence="3" id="KW-1185">Reference proteome</keyword>